<dbReference type="AlphaFoldDB" id="A0A5J4LSY5"/>
<feature type="region of interest" description="Disordered" evidence="1">
    <location>
        <begin position="1"/>
        <end position="21"/>
    </location>
</feature>
<evidence type="ECO:0000313" key="3">
    <source>
        <dbReference type="Proteomes" id="UP000325598"/>
    </source>
</evidence>
<reference evidence="2 3" key="1">
    <citation type="submission" date="2019-10" db="EMBL/GenBank/DDBJ databases">
        <title>Whole genome shotgun sequence of Streptomyces angustmyceticus NBRC 3934.</title>
        <authorList>
            <person name="Hosoyama A."/>
            <person name="Ichikawa N."/>
            <person name="Kimura A."/>
            <person name="Kitahashi Y."/>
            <person name="Komaki H."/>
            <person name="Uohara A."/>
        </authorList>
    </citation>
    <scope>NUCLEOTIDE SEQUENCE [LARGE SCALE GENOMIC DNA]</scope>
    <source>
        <strain evidence="2 3">NBRC 3934</strain>
    </source>
</reference>
<sequence length="122" mass="12904">MRTITDGTPRASDQRRSAHRALAEAWSGVPEQRAWHLAQAAVDPDEQIAGLLEDTAGVSARRGDGPNAVAALVCAAELSPAAAEWAGGRPRRRTSARPSPVGYATYPVCWTTPAGPHRTARP</sequence>
<accession>A0A5J4LSY5</accession>
<proteinExistence type="predicted"/>
<protein>
    <submittedName>
        <fullName evidence="2">Uncharacterized protein</fullName>
    </submittedName>
</protein>
<keyword evidence="3" id="KW-1185">Reference proteome</keyword>
<organism evidence="2 3">
    <name type="scientific">Streptomyces angustmyceticus</name>
    <dbReference type="NCBI Taxonomy" id="285578"/>
    <lineage>
        <taxon>Bacteria</taxon>
        <taxon>Bacillati</taxon>
        <taxon>Actinomycetota</taxon>
        <taxon>Actinomycetes</taxon>
        <taxon>Kitasatosporales</taxon>
        <taxon>Streptomycetaceae</taxon>
        <taxon>Streptomyces</taxon>
    </lineage>
</organism>
<gene>
    <name evidence="2" type="ORF">San01_71970</name>
</gene>
<comment type="caution">
    <text evidence="2">The sequence shown here is derived from an EMBL/GenBank/DDBJ whole genome shotgun (WGS) entry which is preliminary data.</text>
</comment>
<dbReference type="EMBL" id="BLAG01000036">
    <property type="protein sequence ID" value="GES34709.1"/>
    <property type="molecule type" value="Genomic_DNA"/>
</dbReference>
<dbReference type="Proteomes" id="UP000325598">
    <property type="component" value="Unassembled WGS sequence"/>
</dbReference>
<evidence type="ECO:0000256" key="1">
    <source>
        <dbReference type="SAM" id="MobiDB-lite"/>
    </source>
</evidence>
<name>A0A5J4LSY5_9ACTN</name>
<evidence type="ECO:0000313" key="2">
    <source>
        <dbReference type="EMBL" id="GES34709.1"/>
    </source>
</evidence>